<evidence type="ECO:0000256" key="5">
    <source>
        <dbReference type="ARBA" id="ARBA00022989"/>
    </source>
</evidence>
<comment type="similarity">
    <text evidence="2">Belongs to the VKOR family.</text>
</comment>
<dbReference type="AlphaFoldDB" id="A0A399SI27"/>
<feature type="transmembrane region" description="Helical" evidence="10">
    <location>
        <begin position="25"/>
        <end position="50"/>
    </location>
</feature>
<feature type="transmembrane region" description="Helical" evidence="10">
    <location>
        <begin position="129"/>
        <end position="148"/>
    </location>
</feature>
<proteinExistence type="inferred from homology"/>
<dbReference type="GO" id="GO:0016020">
    <property type="term" value="C:membrane"/>
    <property type="evidence" value="ECO:0007669"/>
    <property type="project" value="UniProtKB-SubCell"/>
</dbReference>
<accession>A0A399SI27</accession>
<gene>
    <name evidence="12" type="ORF">D1627_02190</name>
</gene>
<evidence type="ECO:0000256" key="2">
    <source>
        <dbReference type="ARBA" id="ARBA00006214"/>
    </source>
</evidence>
<comment type="subcellular location">
    <subcellularLocation>
        <location evidence="1">Membrane</location>
        <topology evidence="1">Multi-pass membrane protein</topology>
    </subcellularLocation>
</comment>
<feature type="domain" description="Vitamin K epoxide reductase" evidence="11">
    <location>
        <begin position="25"/>
        <end position="147"/>
    </location>
</feature>
<evidence type="ECO:0000256" key="9">
    <source>
        <dbReference type="ARBA" id="ARBA00023284"/>
    </source>
</evidence>
<evidence type="ECO:0000313" key="12">
    <source>
        <dbReference type="EMBL" id="RIJ42684.1"/>
    </source>
</evidence>
<feature type="transmembrane region" description="Helical" evidence="10">
    <location>
        <begin position="103"/>
        <end position="123"/>
    </location>
</feature>
<evidence type="ECO:0000256" key="4">
    <source>
        <dbReference type="ARBA" id="ARBA00022719"/>
    </source>
</evidence>
<keyword evidence="5 10" id="KW-1133">Transmembrane helix</keyword>
<keyword evidence="4" id="KW-0874">Quinone</keyword>
<reference evidence="13" key="1">
    <citation type="submission" date="2018-08" db="EMBL/GenBank/DDBJ databases">
        <title>Mucilaginibacter sp. MYSH2.</title>
        <authorList>
            <person name="Seo T."/>
        </authorList>
    </citation>
    <scope>NUCLEOTIDE SEQUENCE [LARGE SCALE GENOMIC DNA]</scope>
    <source>
        <strain evidence="13">KIRAN</strain>
    </source>
</reference>
<keyword evidence="3 10" id="KW-0812">Transmembrane</keyword>
<dbReference type="GO" id="GO:0048038">
    <property type="term" value="F:quinone binding"/>
    <property type="evidence" value="ECO:0007669"/>
    <property type="project" value="UniProtKB-KW"/>
</dbReference>
<dbReference type="CDD" id="cd10546">
    <property type="entry name" value="VKOR"/>
    <property type="match status" value="1"/>
</dbReference>
<name>A0A399SI27_9BACT</name>
<dbReference type="OrthoDB" id="853192at2"/>
<protein>
    <recommendedName>
        <fullName evidence="11">Vitamin K epoxide reductase domain-containing protein</fullName>
    </recommendedName>
</protein>
<dbReference type="GO" id="GO:0016491">
    <property type="term" value="F:oxidoreductase activity"/>
    <property type="evidence" value="ECO:0007669"/>
    <property type="project" value="UniProtKB-KW"/>
</dbReference>
<sequence length="159" mass="17007">MKQEKSLIDEVRENSSEAASCRRDIATLATLGLVDFGLISLFQLGAIRQLPDLPGKLFDTEKVNSSKDAVILGLPDGVVSLGAYTATIGLATAATRFRKQSRVLDVALAGVLLGQAVGAAQYLMNMTAVQKKVCIYCVAGAAINFAALKPLRRLLKRRD</sequence>
<dbReference type="InterPro" id="IPR038354">
    <property type="entry name" value="VKOR_sf"/>
</dbReference>
<evidence type="ECO:0000256" key="8">
    <source>
        <dbReference type="ARBA" id="ARBA00023157"/>
    </source>
</evidence>
<dbReference type="EMBL" id="QWGE01000001">
    <property type="protein sequence ID" value="RIJ42684.1"/>
    <property type="molecule type" value="Genomic_DNA"/>
</dbReference>
<evidence type="ECO:0000313" key="13">
    <source>
        <dbReference type="Proteomes" id="UP000266005"/>
    </source>
</evidence>
<dbReference type="Pfam" id="PF07884">
    <property type="entry name" value="VKOR"/>
    <property type="match status" value="1"/>
</dbReference>
<evidence type="ECO:0000259" key="11">
    <source>
        <dbReference type="Pfam" id="PF07884"/>
    </source>
</evidence>
<evidence type="ECO:0000256" key="1">
    <source>
        <dbReference type="ARBA" id="ARBA00004141"/>
    </source>
</evidence>
<evidence type="ECO:0000256" key="10">
    <source>
        <dbReference type="SAM" id="Phobius"/>
    </source>
</evidence>
<keyword evidence="7 10" id="KW-0472">Membrane</keyword>
<dbReference type="Gene3D" id="1.20.1440.130">
    <property type="entry name" value="VKOR domain"/>
    <property type="match status" value="1"/>
</dbReference>
<evidence type="ECO:0000256" key="6">
    <source>
        <dbReference type="ARBA" id="ARBA00023002"/>
    </source>
</evidence>
<keyword evidence="13" id="KW-1185">Reference proteome</keyword>
<keyword evidence="9" id="KW-0676">Redox-active center</keyword>
<organism evidence="12 13">
    <name type="scientific">Pontibacter oryzae</name>
    <dbReference type="NCBI Taxonomy" id="2304593"/>
    <lineage>
        <taxon>Bacteria</taxon>
        <taxon>Pseudomonadati</taxon>
        <taxon>Bacteroidota</taxon>
        <taxon>Cytophagia</taxon>
        <taxon>Cytophagales</taxon>
        <taxon>Hymenobacteraceae</taxon>
        <taxon>Pontibacter</taxon>
    </lineage>
</organism>
<dbReference type="InterPro" id="IPR012932">
    <property type="entry name" value="VKOR"/>
</dbReference>
<keyword evidence="6" id="KW-0560">Oxidoreductase</keyword>
<dbReference type="RefSeq" id="WP_119430566.1">
    <property type="nucleotide sequence ID" value="NZ_QWGE01000001.1"/>
</dbReference>
<evidence type="ECO:0000256" key="7">
    <source>
        <dbReference type="ARBA" id="ARBA00023136"/>
    </source>
</evidence>
<keyword evidence="8" id="KW-1015">Disulfide bond</keyword>
<dbReference type="Proteomes" id="UP000266005">
    <property type="component" value="Unassembled WGS sequence"/>
</dbReference>
<comment type="caution">
    <text evidence="12">The sequence shown here is derived from an EMBL/GenBank/DDBJ whole genome shotgun (WGS) entry which is preliminary data.</text>
</comment>
<feature type="transmembrane region" description="Helical" evidence="10">
    <location>
        <begin position="70"/>
        <end position="91"/>
    </location>
</feature>
<evidence type="ECO:0000256" key="3">
    <source>
        <dbReference type="ARBA" id="ARBA00022692"/>
    </source>
</evidence>